<dbReference type="InterPro" id="IPR036529">
    <property type="entry name" value="KIX_dom_sf"/>
</dbReference>
<evidence type="ECO:0000259" key="3">
    <source>
        <dbReference type="Pfam" id="PF16987"/>
    </source>
</evidence>
<dbReference type="FunFam" id="1.10.246.20:FF:000003">
    <property type="entry name" value="Mediator of RNA polymerase II transcription subunit 15a"/>
    <property type="match status" value="1"/>
</dbReference>
<dbReference type="GO" id="GO:0003713">
    <property type="term" value="F:transcription coactivator activity"/>
    <property type="evidence" value="ECO:0007669"/>
    <property type="project" value="InterPro"/>
</dbReference>
<protein>
    <recommendedName>
        <fullName evidence="3">Mediator complex subunit 15 KIX domain-containing protein</fullName>
    </recommendedName>
</protein>
<dbReference type="PANTHER" id="PTHR33137">
    <property type="entry name" value="MEDIATOR OF RNA POLYMERASE II TRANSCRIPTION SUBUNIT 15A-RELATED"/>
    <property type="match status" value="1"/>
</dbReference>
<evidence type="ECO:0000313" key="5">
    <source>
        <dbReference type="Proteomes" id="UP000594263"/>
    </source>
</evidence>
<feature type="domain" description="Mediator complex subunit 15 KIX" evidence="3">
    <location>
        <begin position="111"/>
        <end position="187"/>
    </location>
</feature>
<keyword evidence="2" id="KW-0539">Nucleus</keyword>
<dbReference type="GO" id="GO:0005634">
    <property type="term" value="C:nucleus"/>
    <property type="evidence" value="ECO:0007669"/>
    <property type="project" value="UniProtKB-SubCell"/>
</dbReference>
<feature type="domain" description="Mediator complex subunit 15 KIX" evidence="3">
    <location>
        <begin position="8"/>
        <end position="80"/>
    </location>
</feature>
<dbReference type="EnsemblPlants" id="Kaladp0045s0442.1.v1.1">
    <property type="protein sequence ID" value="Kaladp0045s0442.1.v1.1"/>
    <property type="gene ID" value="Kaladp0045s0442.v1.1"/>
</dbReference>
<dbReference type="Gene3D" id="1.10.246.20">
    <property type="entry name" value="Coactivator CBP, KIX domain"/>
    <property type="match status" value="2"/>
</dbReference>
<accession>A0A7N0TVC3</accession>
<evidence type="ECO:0000256" key="2">
    <source>
        <dbReference type="ARBA" id="ARBA00023242"/>
    </source>
</evidence>
<name>A0A7N0TVC3_KALFE</name>
<dbReference type="Pfam" id="PF16987">
    <property type="entry name" value="KIX_2"/>
    <property type="match status" value="2"/>
</dbReference>
<dbReference type="Gramene" id="Kaladp0045s0442.1.v1.1">
    <property type="protein sequence ID" value="Kaladp0045s0442.1.v1.1"/>
    <property type="gene ID" value="Kaladp0045s0442.v1.1"/>
</dbReference>
<dbReference type="Proteomes" id="UP000594263">
    <property type="component" value="Unplaced"/>
</dbReference>
<proteinExistence type="predicted"/>
<organism evidence="4 5">
    <name type="scientific">Kalanchoe fedtschenkoi</name>
    <name type="common">Lavender scallops</name>
    <name type="synonym">South American air plant</name>
    <dbReference type="NCBI Taxonomy" id="63787"/>
    <lineage>
        <taxon>Eukaryota</taxon>
        <taxon>Viridiplantae</taxon>
        <taxon>Streptophyta</taxon>
        <taxon>Embryophyta</taxon>
        <taxon>Tracheophyta</taxon>
        <taxon>Spermatophyta</taxon>
        <taxon>Magnoliopsida</taxon>
        <taxon>eudicotyledons</taxon>
        <taxon>Gunneridae</taxon>
        <taxon>Pentapetalae</taxon>
        <taxon>Saxifragales</taxon>
        <taxon>Crassulaceae</taxon>
        <taxon>Kalanchoe</taxon>
    </lineage>
</organism>
<dbReference type="AlphaFoldDB" id="A0A7N0TVC3"/>
<reference evidence="4" key="1">
    <citation type="submission" date="2021-01" db="UniProtKB">
        <authorList>
            <consortium name="EnsemblPlants"/>
        </authorList>
    </citation>
    <scope>IDENTIFICATION</scope>
</reference>
<dbReference type="SUPFAM" id="SSF47040">
    <property type="entry name" value="Kix domain of CBP (creb binding protein)"/>
    <property type="match status" value="1"/>
</dbReference>
<dbReference type="GO" id="GO:0031490">
    <property type="term" value="F:chromatin DNA binding"/>
    <property type="evidence" value="ECO:0007669"/>
    <property type="project" value="InterPro"/>
</dbReference>
<dbReference type="InterPro" id="IPR044661">
    <property type="entry name" value="MED15a/b/c-like"/>
</dbReference>
<dbReference type="OMA" id="LMINVER"/>
<evidence type="ECO:0000313" key="4">
    <source>
        <dbReference type="EnsemblPlants" id="Kaladp0045s0442.1.v1.1"/>
    </source>
</evidence>
<sequence length="187" mass="21853">MDFRAQPDDWRSQLEPDSRLRIVNNITYTLKKNFAFSGLELHELEQLAARIEETSYGAATTQSGYLREISLKMLALEPESYDEPIPQLLVHSHTSSTSEYCFESAPQELLHNWRSLLQPDSRYRIVNKIWETLKTVLPFTDEERGLSEIRRIAGKFEEKTYNSATSQTDYLRQISLKMLTMETKRQN</sequence>
<dbReference type="InterPro" id="IPR036546">
    <property type="entry name" value="MED15_KIX"/>
</dbReference>
<dbReference type="PANTHER" id="PTHR33137:SF4">
    <property type="entry name" value="MEDIATOR OF RNA POLYMERASE II TRANSCRIPTION SUBUNIT 15A-RELATED"/>
    <property type="match status" value="1"/>
</dbReference>
<keyword evidence="5" id="KW-1185">Reference proteome</keyword>
<evidence type="ECO:0000256" key="1">
    <source>
        <dbReference type="ARBA" id="ARBA00004123"/>
    </source>
</evidence>
<comment type="subcellular location">
    <subcellularLocation>
        <location evidence="1">Nucleus</location>
    </subcellularLocation>
</comment>